<dbReference type="InterPro" id="IPR033900">
    <property type="entry name" value="Gram_neg_porin_domain"/>
</dbReference>
<comment type="caution">
    <text evidence="2">The sequence shown here is derived from an EMBL/GenBank/DDBJ whole genome shotgun (WGS) entry which is preliminary data.</text>
</comment>
<dbReference type="InterPro" id="IPR023614">
    <property type="entry name" value="Porin_dom_sf"/>
</dbReference>
<feature type="domain" description="Porin" evidence="1">
    <location>
        <begin position="60"/>
        <end position="209"/>
    </location>
</feature>
<gene>
    <name evidence="2" type="ORF">FOY91_16695</name>
</gene>
<accession>A0A558QWD5</accession>
<dbReference type="Proteomes" id="UP000318681">
    <property type="component" value="Unassembled WGS sequence"/>
</dbReference>
<evidence type="ECO:0000313" key="3">
    <source>
        <dbReference type="Proteomes" id="UP000318681"/>
    </source>
</evidence>
<dbReference type="Gene3D" id="2.40.160.10">
    <property type="entry name" value="Porin"/>
    <property type="match status" value="1"/>
</dbReference>
<dbReference type="OrthoDB" id="8479273at2"/>
<evidence type="ECO:0000259" key="1">
    <source>
        <dbReference type="Pfam" id="PF13609"/>
    </source>
</evidence>
<protein>
    <submittedName>
        <fullName evidence="2">Porin</fullName>
    </submittedName>
</protein>
<dbReference type="EMBL" id="VNIM01000086">
    <property type="protein sequence ID" value="TVV71473.1"/>
    <property type="molecule type" value="Genomic_DNA"/>
</dbReference>
<dbReference type="GO" id="GO:0016020">
    <property type="term" value="C:membrane"/>
    <property type="evidence" value="ECO:0007669"/>
    <property type="project" value="InterPro"/>
</dbReference>
<proteinExistence type="predicted"/>
<reference evidence="2 3" key="1">
    <citation type="submission" date="2019-07" db="EMBL/GenBank/DDBJ databases">
        <title>Sphingomonas solaris sp. nov., isolated from a solar panel from Boston, Massachusetts.</title>
        <authorList>
            <person name="Tanner K."/>
            <person name="Pascual J."/>
            <person name="Mancuso C."/>
            <person name="Pereto J."/>
            <person name="Khalil A."/>
            <person name="Vilanova C."/>
        </authorList>
    </citation>
    <scope>NUCLEOTIDE SEQUENCE [LARGE SCALE GENOMIC DNA]</scope>
    <source>
        <strain evidence="2 3">R4DWN</strain>
    </source>
</reference>
<dbReference type="SUPFAM" id="SSF56935">
    <property type="entry name" value="Porins"/>
    <property type="match status" value="1"/>
</dbReference>
<dbReference type="Pfam" id="PF13609">
    <property type="entry name" value="Porin_4"/>
    <property type="match status" value="1"/>
</dbReference>
<keyword evidence="3" id="KW-1185">Reference proteome</keyword>
<sequence length="232" mass="24271">MGGIRAFSGFAGGVLSLSAILCAPLMGATVRSPRKPAASLSAPGSLGSFTPAAADPRMAASFARNGFAGGFRFTPSSVPGTRRSVTVAVRARQAGRAAAERIAAATPALAPTAYNLGVAVGWKRFALSGDIARVDIGPMPGSREAMDVGLSYGGNKWRTRLQFGTDRSVGEQPLLVGNDEAYSVDLGGSYTLTRNLEVTGGLRYRTQRDRLEAFTEAKRDSQAVYVGTAFKF</sequence>
<dbReference type="GO" id="GO:0015288">
    <property type="term" value="F:porin activity"/>
    <property type="evidence" value="ECO:0007669"/>
    <property type="project" value="InterPro"/>
</dbReference>
<dbReference type="AlphaFoldDB" id="A0A558QWD5"/>
<organism evidence="2 3">
    <name type="scientific">Alterirhizorhabdus solaris</name>
    <dbReference type="NCBI Taxonomy" id="2529389"/>
    <lineage>
        <taxon>Bacteria</taxon>
        <taxon>Pseudomonadati</taxon>
        <taxon>Pseudomonadota</taxon>
        <taxon>Alphaproteobacteria</taxon>
        <taxon>Sphingomonadales</taxon>
        <taxon>Rhizorhabdaceae</taxon>
        <taxon>Alterirhizorhabdus</taxon>
    </lineage>
</organism>
<evidence type="ECO:0000313" key="2">
    <source>
        <dbReference type="EMBL" id="TVV71473.1"/>
    </source>
</evidence>
<name>A0A558QWD5_9SPHN</name>
<dbReference type="RefSeq" id="WP_145154416.1">
    <property type="nucleotide sequence ID" value="NZ_VNIM01000086.1"/>
</dbReference>